<sequence length="227" mass="25580">MLKIIIGNKAYSSWSLRGWLAVKQSGLPYEEVVLPMYDDAWPERKRQPDLAISSGKVPTLWNDDTPVWDSIAIVDYLNDITGGTRFWPQDLAARAFARSIAAEMHSGFVPLRKACPMNVRKVFPAQSPSAAVQENVDRITALWTDARSRFGKGGDFLFGAFGAADIMFAPVVFRFTGYQLPSSGAARDYIDAMVAHPWMRQWVDEAQKEEWVLDQYEHGLCCKNREA</sequence>
<dbReference type="InterPro" id="IPR036249">
    <property type="entry name" value="Thioredoxin-like_sf"/>
</dbReference>
<dbReference type="InterPro" id="IPR004045">
    <property type="entry name" value="Glutathione_S-Trfase_N"/>
</dbReference>
<dbReference type="Pfam" id="PF13409">
    <property type="entry name" value="GST_N_2"/>
    <property type="match status" value="1"/>
</dbReference>
<dbReference type="RefSeq" id="WP_184081291.1">
    <property type="nucleotide sequence ID" value="NZ_JACIJP010000005.1"/>
</dbReference>
<dbReference type="InterPro" id="IPR036282">
    <property type="entry name" value="Glutathione-S-Trfase_C_sf"/>
</dbReference>
<organism evidence="2 3">
    <name type="scientific">Sphingobium subterraneum</name>
    <dbReference type="NCBI Taxonomy" id="627688"/>
    <lineage>
        <taxon>Bacteria</taxon>
        <taxon>Pseudomonadati</taxon>
        <taxon>Pseudomonadota</taxon>
        <taxon>Alphaproteobacteria</taxon>
        <taxon>Sphingomonadales</taxon>
        <taxon>Sphingomonadaceae</taxon>
        <taxon>Sphingobium</taxon>
    </lineage>
</organism>
<gene>
    <name evidence="2" type="ORF">FHS92_002727</name>
</gene>
<evidence type="ECO:0000313" key="2">
    <source>
        <dbReference type="EMBL" id="MBB6124970.1"/>
    </source>
</evidence>
<feature type="domain" description="GST N-terminal" evidence="1">
    <location>
        <begin position="2"/>
        <end position="85"/>
    </location>
</feature>
<evidence type="ECO:0000313" key="3">
    <source>
        <dbReference type="Proteomes" id="UP000552700"/>
    </source>
</evidence>
<dbReference type="CDD" id="cd03194">
    <property type="entry name" value="GST_C_3"/>
    <property type="match status" value="1"/>
</dbReference>
<dbReference type="Pfam" id="PF13410">
    <property type="entry name" value="GST_C_2"/>
    <property type="match status" value="1"/>
</dbReference>
<dbReference type="GO" id="GO:0016034">
    <property type="term" value="F:maleylacetoacetate isomerase activity"/>
    <property type="evidence" value="ECO:0007669"/>
    <property type="project" value="TreeGrafter"/>
</dbReference>
<dbReference type="Gene3D" id="1.20.1050.10">
    <property type="match status" value="1"/>
</dbReference>
<dbReference type="GO" id="GO:0006559">
    <property type="term" value="P:L-phenylalanine catabolic process"/>
    <property type="evidence" value="ECO:0007669"/>
    <property type="project" value="TreeGrafter"/>
</dbReference>
<evidence type="ECO:0000259" key="1">
    <source>
        <dbReference type="PROSITE" id="PS50404"/>
    </source>
</evidence>
<dbReference type="SUPFAM" id="SSF52833">
    <property type="entry name" value="Thioredoxin-like"/>
    <property type="match status" value="1"/>
</dbReference>
<dbReference type="PROSITE" id="PS50404">
    <property type="entry name" value="GST_NTER"/>
    <property type="match status" value="1"/>
</dbReference>
<comment type="caution">
    <text evidence="2">The sequence shown here is derived from an EMBL/GenBank/DDBJ whole genome shotgun (WGS) entry which is preliminary data.</text>
</comment>
<keyword evidence="2" id="KW-0808">Transferase</keyword>
<dbReference type="EC" id="2.5.1.18" evidence="2"/>
<dbReference type="GO" id="GO:0004364">
    <property type="term" value="F:glutathione transferase activity"/>
    <property type="evidence" value="ECO:0007669"/>
    <property type="project" value="UniProtKB-EC"/>
</dbReference>
<dbReference type="SUPFAM" id="SSF47616">
    <property type="entry name" value="GST C-terminal domain-like"/>
    <property type="match status" value="1"/>
</dbReference>
<accession>A0A841J2R9</accession>
<dbReference type="PANTHER" id="PTHR42673">
    <property type="entry name" value="MALEYLACETOACETATE ISOMERASE"/>
    <property type="match status" value="1"/>
</dbReference>
<dbReference type="PANTHER" id="PTHR42673:SF4">
    <property type="entry name" value="MALEYLACETOACETATE ISOMERASE"/>
    <property type="match status" value="1"/>
</dbReference>
<dbReference type="Gene3D" id="3.40.30.10">
    <property type="entry name" value="Glutaredoxin"/>
    <property type="match status" value="1"/>
</dbReference>
<dbReference type="CDD" id="cd03043">
    <property type="entry name" value="GST_N_1"/>
    <property type="match status" value="1"/>
</dbReference>
<name>A0A841J2R9_9SPHN</name>
<dbReference type="EMBL" id="JACIJP010000005">
    <property type="protein sequence ID" value="MBB6124970.1"/>
    <property type="molecule type" value="Genomic_DNA"/>
</dbReference>
<reference evidence="2 3" key="1">
    <citation type="submission" date="2020-08" db="EMBL/GenBank/DDBJ databases">
        <title>Genomic Encyclopedia of Type Strains, Phase IV (KMG-IV): sequencing the most valuable type-strain genomes for metagenomic binning, comparative biology and taxonomic classification.</title>
        <authorList>
            <person name="Goeker M."/>
        </authorList>
    </citation>
    <scope>NUCLEOTIDE SEQUENCE [LARGE SCALE GENOMIC DNA]</scope>
    <source>
        <strain evidence="2 3">DSM 102255</strain>
    </source>
</reference>
<proteinExistence type="predicted"/>
<keyword evidence="3" id="KW-1185">Reference proteome</keyword>
<dbReference type="GO" id="GO:0006749">
    <property type="term" value="P:glutathione metabolic process"/>
    <property type="evidence" value="ECO:0007669"/>
    <property type="project" value="TreeGrafter"/>
</dbReference>
<dbReference type="Proteomes" id="UP000552700">
    <property type="component" value="Unassembled WGS sequence"/>
</dbReference>
<protein>
    <submittedName>
        <fullName evidence="2">Glutathione S-transferase</fullName>
        <ecNumber evidence="2">2.5.1.18</ecNumber>
    </submittedName>
</protein>
<dbReference type="AlphaFoldDB" id="A0A841J2R9"/>